<organism evidence="2 3">
    <name type="scientific">Microbacterium commune</name>
    <dbReference type="NCBI Taxonomy" id="2762219"/>
    <lineage>
        <taxon>Bacteria</taxon>
        <taxon>Bacillati</taxon>
        <taxon>Actinomycetota</taxon>
        <taxon>Actinomycetes</taxon>
        <taxon>Micrococcales</taxon>
        <taxon>Microbacteriaceae</taxon>
        <taxon>Microbacterium</taxon>
    </lineage>
</organism>
<gene>
    <name evidence="2" type="ORF">H9633_05140</name>
</gene>
<accession>A0ABR8W3S9</accession>
<protein>
    <submittedName>
        <fullName evidence="2">Uncharacterized protein</fullName>
    </submittedName>
</protein>
<proteinExistence type="predicted"/>
<keyword evidence="3" id="KW-1185">Reference proteome</keyword>
<feature type="region of interest" description="Disordered" evidence="1">
    <location>
        <begin position="1"/>
        <end position="29"/>
    </location>
</feature>
<evidence type="ECO:0000313" key="3">
    <source>
        <dbReference type="Proteomes" id="UP000611521"/>
    </source>
</evidence>
<comment type="caution">
    <text evidence="2">The sequence shown here is derived from an EMBL/GenBank/DDBJ whole genome shotgun (WGS) entry which is preliminary data.</text>
</comment>
<reference evidence="2 3" key="1">
    <citation type="submission" date="2020-08" db="EMBL/GenBank/DDBJ databases">
        <title>A Genomic Blueprint of the Chicken Gut Microbiome.</title>
        <authorList>
            <person name="Gilroy R."/>
            <person name="Ravi A."/>
            <person name="Getino M."/>
            <person name="Pursley I."/>
            <person name="Horton D.L."/>
            <person name="Alikhan N.-F."/>
            <person name="Baker D."/>
            <person name="Gharbi K."/>
            <person name="Hall N."/>
            <person name="Watson M."/>
            <person name="Adriaenssens E.M."/>
            <person name="Foster-Nyarko E."/>
            <person name="Jarju S."/>
            <person name="Secka A."/>
            <person name="Antonio M."/>
            <person name="Oren A."/>
            <person name="Chaudhuri R."/>
            <person name="La Ragione R.M."/>
            <person name="Hildebrand F."/>
            <person name="Pallen M.J."/>
        </authorList>
    </citation>
    <scope>NUCLEOTIDE SEQUENCE [LARGE SCALE GENOMIC DNA]</scope>
    <source>
        <strain evidence="2 3">Re1</strain>
    </source>
</reference>
<feature type="compositionally biased region" description="Acidic residues" evidence="1">
    <location>
        <begin position="8"/>
        <end position="21"/>
    </location>
</feature>
<evidence type="ECO:0000313" key="2">
    <source>
        <dbReference type="EMBL" id="MBD8011679.1"/>
    </source>
</evidence>
<dbReference type="RefSeq" id="WP_191712337.1">
    <property type="nucleotide sequence ID" value="NZ_JACSPX010000001.1"/>
</dbReference>
<name>A0ABR8W3S9_9MICO</name>
<sequence length="98" mass="10860">MATRSSVEDDVIDIDIDDSDGEDRPRGCAWDESVCTTAPEYRIGRGSHVGEDDEPLEPEVQVYCGRHYALELARLTEVHLHDCAAPASHHVSHYGRVA</sequence>
<dbReference type="EMBL" id="JACSPX010000001">
    <property type="protein sequence ID" value="MBD8011679.1"/>
    <property type="molecule type" value="Genomic_DNA"/>
</dbReference>
<dbReference type="Proteomes" id="UP000611521">
    <property type="component" value="Unassembled WGS sequence"/>
</dbReference>
<evidence type="ECO:0000256" key="1">
    <source>
        <dbReference type="SAM" id="MobiDB-lite"/>
    </source>
</evidence>